<dbReference type="InterPro" id="IPR027417">
    <property type="entry name" value="P-loop_NTPase"/>
</dbReference>
<dbReference type="Pfam" id="PF08751">
    <property type="entry name" value="TrwC"/>
    <property type="match status" value="1"/>
</dbReference>
<dbReference type="AlphaFoldDB" id="A0A7Y0EW04"/>
<feature type="domain" description="TrwC relaxase" evidence="1">
    <location>
        <begin position="57"/>
        <end position="316"/>
    </location>
</feature>
<dbReference type="Gene3D" id="2.30.30.940">
    <property type="match status" value="1"/>
</dbReference>
<protein>
    <submittedName>
        <fullName evidence="2">TrwC relaxase</fullName>
    </submittedName>
</protein>
<proteinExistence type="predicted"/>
<dbReference type="NCBIfam" id="NF041492">
    <property type="entry name" value="MobF"/>
    <property type="match status" value="1"/>
</dbReference>
<sequence length="1173" mass="127530">MPGTGPWGMIGGMRGSLTKVTDGGAALENYLDALGGGGVFEGYLGGGIRFERLVGGAGVEDRVLQKGGLTMLLAGKDPTSGETLKKFLALKAGRKPQVRAYEVPINDSKELNTAAVAFEDVRAAYMAAQQTGAAAVKEYLAGHLTVRLRDGRGGRTWVRPDEIMFASVTHFTSRDGDPQLHQHLELINRVRVGGKWYAVDSVKLFGMYENLRSVYETAVYGDRRLAETLRAHGMSLDMEGRIPEIGAAADVFGKRRHEIQERYGELVAEWKAGHGENVPDGMLMRLKIQAWQETRRAKGEDNTRVDYQAWNDELKAAGYDLEAMLAGRSGRPRADAAAVYDAATGDLCALNAVHELSGMRSAWSMQDIEVAAYRQIRRMNVTGTPAELAAIARDITARAARMCESLEDDPRADRPWARRLTSHAVIECEEELRGRLAARGAERTENPDLEPIAREYTLDPGQRKAMETICKGDPLTVVEGAAGAGKTHMLTAVRRCCDLAGRRLMIAAPMKKAAIVAHDETGADTCTVMKLLEAYGYRHDEASGTWSRVEVGGTDFRGNTYRGVPDAFRMDADTLLVVDEAGMIDQEQALRLLRVADETGARITLMGDTMQKGAVGRGGVLAMAKLYAENSVDMADIHRFEDPDYAEFTLRLRDHSEATAPALARELMDRGMVHASATDEDTVAAIADEWMHRPGTTVSTATNRQADMLNAAIQARRLGAGQLGSRSVQGMVAGEAIREGDTVMCRRNDEKAGVANRQLLTVRAIHAGGGMTLVDAEGAKRRVTGAYVRRAVQLGYASTTYGAQGITSDRAIYWAAPGADGADMYVALTRGRRSNDVYLAAADRQDALETLEAIIGRSGGDMGLEAARRDLREQIAASAPADPARGRLERLENFMRDSLDAAEMAAAMWSRYLATQGREKALEADAERAGAEAREARLDLDAARGGRPARLDLEAEYTAALRADPAYRAALADVRADAGRLTGAEAEERALRDRMRRLNGRNAIMRRLEAGRRAGTADALARAAREADALRREWTAKWGETPAAAGDRRALERIAREAATERLDPAGEAGRLRALVEGRETELEERAAKTAARAAELGRRAGEARKGTADALADVPAWYRTAARRAAREADCTAIRDALAVTGDAERLKRLEETFRRITGREFEPAERPSPAP</sequence>
<evidence type="ECO:0000259" key="1">
    <source>
        <dbReference type="Pfam" id="PF08751"/>
    </source>
</evidence>
<dbReference type="InterPro" id="IPR014862">
    <property type="entry name" value="TrwC"/>
</dbReference>
<dbReference type="Proteomes" id="UP000529710">
    <property type="component" value="Unassembled WGS sequence"/>
</dbReference>
<dbReference type="Gene3D" id="3.40.50.300">
    <property type="entry name" value="P-loop containing nucleotide triphosphate hydrolases"/>
    <property type="match status" value="2"/>
</dbReference>
<dbReference type="SUPFAM" id="SSF52540">
    <property type="entry name" value="P-loop containing nucleoside triphosphate hydrolases"/>
    <property type="match status" value="2"/>
</dbReference>
<comment type="caution">
    <text evidence="2">The sequence shown here is derived from an EMBL/GenBank/DDBJ whole genome shotgun (WGS) entry which is preliminary data.</text>
</comment>
<keyword evidence="3" id="KW-1185">Reference proteome</keyword>
<reference evidence="2 3" key="1">
    <citation type="submission" date="2020-02" db="EMBL/GenBank/DDBJ databases">
        <title>Characterization of phylogenetic diversity of novel bifidobacterial species isolated in Czech ZOOs.</title>
        <authorList>
            <person name="Lugli G.A."/>
            <person name="Vera N.B."/>
            <person name="Ventura M."/>
        </authorList>
    </citation>
    <scope>NUCLEOTIDE SEQUENCE [LARGE SCALE GENOMIC DNA]</scope>
    <source>
        <strain evidence="2 3">DSM 109960</strain>
    </source>
</reference>
<evidence type="ECO:0000313" key="2">
    <source>
        <dbReference type="EMBL" id="NMM97048.1"/>
    </source>
</evidence>
<gene>
    <name evidence="2" type="ORF">G1C98_1786</name>
</gene>
<organism evidence="2 3">
    <name type="scientific">Bifidobacterium erythrocebi</name>
    <dbReference type="NCBI Taxonomy" id="2675325"/>
    <lineage>
        <taxon>Bacteria</taxon>
        <taxon>Bacillati</taxon>
        <taxon>Actinomycetota</taxon>
        <taxon>Actinomycetes</taxon>
        <taxon>Bifidobacteriales</taxon>
        <taxon>Bifidobacteriaceae</taxon>
        <taxon>Bifidobacterium</taxon>
    </lineage>
</organism>
<accession>A0A7Y0EW04</accession>
<name>A0A7Y0EW04_9BIFI</name>
<dbReference type="SUPFAM" id="SSF55464">
    <property type="entry name" value="Origin of replication-binding domain, RBD-like"/>
    <property type="match status" value="1"/>
</dbReference>
<dbReference type="EMBL" id="JAAIIF010000019">
    <property type="protein sequence ID" value="NMM97048.1"/>
    <property type="molecule type" value="Genomic_DNA"/>
</dbReference>
<feature type="non-terminal residue" evidence="2">
    <location>
        <position position="1173"/>
    </location>
</feature>
<evidence type="ECO:0000313" key="3">
    <source>
        <dbReference type="Proteomes" id="UP000529710"/>
    </source>
</evidence>
<dbReference type="Pfam" id="PF13604">
    <property type="entry name" value="AAA_30"/>
    <property type="match status" value="1"/>
</dbReference>